<keyword evidence="12 20" id="KW-0378">Hydrolase</keyword>
<evidence type="ECO:0000313" key="21">
    <source>
        <dbReference type="EMBL" id="TCN88905.1"/>
    </source>
</evidence>
<evidence type="ECO:0000256" key="20">
    <source>
        <dbReference type="RuleBase" id="RU366027"/>
    </source>
</evidence>
<evidence type="ECO:0000256" key="6">
    <source>
        <dbReference type="ARBA" id="ARBA00013278"/>
    </source>
</evidence>
<evidence type="ECO:0000256" key="11">
    <source>
        <dbReference type="ARBA" id="ARBA00022729"/>
    </source>
</evidence>
<feature type="chain" id="PRO_5021041794" description="Phospholipase A1" evidence="20">
    <location>
        <begin position="25"/>
        <end position="304"/>
    </location>
</feature>
<keyword evidence="14 20" id="KW-0442">Lipid degradation</keyword>
<comment type="caution">
    <text evidence="21">The sequence shown here is derived from an EMBL/GenBank/DDBJ whole genome shotgun (WGS) entry which is preliminary data.</text>
</comment>
<dbReference type="GO" id="GO:0008970">
    <property type="term" value="F:phospholipase A1 activity"/>
    <property type="evidence" value="ECO:0007669"/>
    <property type="project" value="UniProtKB-EC"/>
</dbReference>
<dbReference type="PANTHER" id="PTHR40457:SF1">
    <property type="entry name" value="PHOSPHOLIPASE A1"/>
    <property type="match status" value="1"/>
</dbReference>
<comment type="cofactor">
    <cofactor evidence="20">
        <name>Ca(2+)</name>
        <dbReference type="ChEBI" id="CHEBI:29108"/>
    </cofactor>
    <text evidence="20">Binds 1 Ca(2+) ion per monomer. In the dimeric form the Ca(2+) is bound by different amino acids with binding of each Ca(2+) shared with ligands coming from each monomer. The Ca(2+) ion may have a role in catalysis.</text>
</comment>
<dbReference type="SUPFAM" id="SSF56931">
    <property type="entry name" value="Outer membrane phospholipase A (OMPLA)"/>
    <property type="match status" value="1"/>
</dbReference>
<feature type="binding site" description="in dimeric form" evidence="19">
    <location>
        <position position="175"/>
    </location>
    <ligand>
        <name>Ca(2+)</name>
        <dbReference type="ChEBI" id="CHEBI:29108"/>
        <label>1</label>
    </ligand>
</feature>
<evidence type="ECO:0000313" key="22">
    <source>
        <dbReference type="Proteomes" id="UP000294832"/>
    </source>
</evidence>
<evidence type="ECO:0000256" key="14">
    <source>
        <dbReference type="ARBA" id="ARBA00022963"/>
    </source>
</evidence>
<feature type="active site" description="Nucleophile" evidence="18">
    <location>
        <position position="167"/>
    </location>
</feature>
<dbReference type="GO" id="GO:0016042">
    <property type="term" value="P:lipid catabolic process"/>
    <property type="evidence" value="ECO:0007669"/>
    <property type="project" value="UniProtKB-KW"/>
</dbReference>
<evidence type="ECO:0000256" key="12">
    <source>
        <dbReference type="ARBA" id="ARBA00022801"/>
    </source>
</evidence>
<evidence type="ECO:0000256" key="8">
    <source>
        <dbReference type="ARBA" id="ARBA00022452"/>
    </source>
</evidence>
<feature type="active site" description="Proton acceptor" evidence="18">
    <location>
        <position position="165"/>
    </location>
</feature>
<evidence type="ECO:0000256" key="17">
    <source>
        <dbReference type="ARBA" id="ARBA00023237"/>
    </source>
</evidence>
<comment type="catalytic activity">
    <reaction evidence="2 20">
        <text>a 1,2-diacyl-sn-glycero-3-phosphocholine + H2O = a 1-acyl-sn-glycero-3-phosphocholine + a fatty acid + H(+)</text>
        <dbReference type="Rhea" id="RHEA:15801"/>
        <dbReference type="ChEBI" id="CHEBI:15377"/>
        <dbReference type="ChEBI" id="CHEBI:15378"/>
        <dbReference type="ChEBI" id="CHEBI:28868"/>
        <dbReference type="ChEBI" id="CHEBI:57643"/>
        <dbReference type="ChEBI" id="CHEBI:58168"/>
        <dbReference type="EC" id="3.1.1.4"/>
    </reaction>
</comment>
<evidence type="ECO:0000256" key="9">
    <source>
        <dbReference type="ARBA" id="ARBA00022692"/>
    </source>
</evidence>
<keyword evidence="22" id="KW-1185">Reference proteome</keyword>
<evidence type="ECO:0000256" key="7">
    <source>
        <dbReference type="ARBA" id="ARBA00021726"/>
    </source>
</evidence>
<gene>
    <name evidence="21" type="ORF">EDC91_10386</name>
</gene>
<dbReference type="AlphaFoldDB" id="A0A4R2FFE2"/>
<dbReference type="RefSeq" id="WP_133037848.1">
    <property type="nucleotide sequence ID" value="NZ_SLWF01000003.1"/>
</dbReference>
<organism evidence="21 22">
    <name type="scientific">Shewanella fodinae</name>
    <dbReference type="NCBI Taxonomy" id="552357"/>
    <lineage>
        <taxon>Bacteria</taxon>
        <taxon>Pseudomonadati</taxon>
        <taxon>Pseudomonadota</taxon>
        <taxon>Gammaproteobacteria</taxon>
        <taxon>Alteromonadales</taxon>
        <taxon>Shewanellaceae</taxon>
        <taxon>Shewanella</taxon>
    </lineage>
</organism>
<proteinExistence type="inferred from homology"/>
<keyword evidence="13 19" id="KW-0106">Calcium</keyword>
<dbReference type="OrthoDB" id="188433at2"/>
<evidence type="ECO:0000256" key="18">
    <source>
        <dbReference type="PIRSR" id="PIRSR603187-1"/>
    </source>
</evidence>
<comment type="subunit">
    <text evidence="4 20">Homodimer; dimerization is reversible, and the dimeric form is the active one.</text>
</comment>
<keyword evidence="9" id="KW-0812">Transmembrane</keyword>
<dbReference type="InterPro" id="IPR036541">
    <property type="entry name" value="PLipase_A1_sf"/>
</dbReference>
<name>A0A4R2FFE2_9GAMM</name>
<dbReference type="GO" id="GO:0004623">
    <property type="term" value="F:phospholipase A2 activity"/>
    <property type="evidence" value="ECO:0007669"/>
    <property type="project" value="UniProtKB-EC"/>
</dbReference>
<comment type="subcellular location">
    <subcellularLocation>
        <location evidence="20">Cell outer membrane</location>
        <topology evidence="20">Multi-pass membrane protein</topology>
    </subcellularLocation>
    <text evidence="20">One of the very few enzymes located there.</text>
</comment>
<dbReference type="Proteomes" id="UP000294832">
    <property type="component" value="Unassembled WGS sequence"/>
</dbReference>
<dbReference type="EC" id="3.1.1.32" evidence="5 20"/>
<comment type="similarity">
    <text evidence="3 20">Belongs to the phospholipase A1 family.</text>
</comment>
<dbReference type="Gene3D" id="2.40.230.10">
    <property type="entry name" value="Phospholipase A1"/>
    <property type="match status" value="1"/>
</dbReference>
<keyword evidence="15 20" id="KW-0443">Lipid metabolism</keyword>
<keyword evidence="17 20" id="KW-0998">Cell outer membrane</keyword>
<dbReference type="GO" id="GO:0009279">
    <property type="term" value="C:cell outer membrane"/>
    <property type="evidence" value="ECO:0007669"/>
    <property type="project" value="UniProtKB-SubCell"/>
</dbReference>
<evidence type="ECO:0000256" key="16">
    <source>
        <dbReference type="ARBA" id="ARBA00023136"/>
    </source>
</evidence>
<dbReference type="Pfam" id="PF02253">
    <property type="entry name" value="PLA1"/>
    <property type="match status" value="1"/>
</dbReference>
<feature type="binding site" description="in dimeric form" evidence="19">
    <location>
        <position position="129"/>
    </location>
    <ligand>
        <name>Ca(2+)</name>
        <dbReference type="ChEBI" id="CHEBI:29108"/>
        <label>1</label>
    </ligand>
</feature>
<feature type="signal peptide" evidence="20">
    <location>
        <begin position="1"/>
        <end position="24"/>
    </location>
</feature>
<evidence type="ECO:0000256" key="5">
    <source>
        <dbReference type="ARBA" id="ARBA00013179"/>
    </source>
</evidence>
<evidence type="ECO:0000256" key="10">
    <source>
        <dbReference type="ARBA" id="ARBA00022723"/>
    </source>
</evidence>
<keyword evidence="16" id="KW-0472">Membrane</keyword>
<keyword evidence="8" id="KW-1134">Transmembrane beta strand</keyword>
<dbReference type="EMBL" id="SLWF01000003">
    <property type="protein sequence ID" value="TCN88905.1"/>
    <property type="molecule type" value="Genomic_DNA"/>
</dbReference>
<evidence type="ECO:0000256" key="3">
    <source>
        <dbReference type="ARBA" id="ARBA00010525"/>
    </source>
</evidence>
<protein>
    <recommendedName>
        <fullName evidence="7 20">Phospholipase A1</fullName>
        <ecNumber evidence="5 20">3.1.1.32</ecNumber>
        <ecNumber evidence="6 20">3.1.1.4</ecNumber>
    </recommendedName>
    <alternativeName>
        <fullName evidence="20">Phosphatidylcholine 1-acylhydrolase</fullName>
    </alternativeName>
</protein>
<dbReference type="PRINTS" id="PR01486">
    <property type="entry name" value="PHPHLIPASEA1"/>
</dbReference>
<dbReference type="PANTHER" id="PTHR40457">
    <property type="entry name" value="PHOSPHOLIPASE A1"/>
    <property type="match status" value="1"/>
</dbReference>
<comment type="function">
    <text evidence="20">Hydrolysis of phosphatidylcholine with phospholipase A2 (EC 3.1.1.4) and phospholipase A1 (EC 3.1.1.32) activities.</text>
</comment>
<keyword evidence="11 20" id="KW-0732">Signal</keyword>
<dbReference type="GO" id="GO:0005509">
    <property type="term" value="F:calcium ion binding"/>
    <property type="evidence" value="ECO:0007669"/>
    <property type="project" value="TreeGrafter"/>
</dbReference>
<evidence type="ECO:0000256" key="4">
    <source>
        <dbReference type="ARBA" id="ARBA00011702"/>
    </source>
</evidence>
<dbReference type="InterPro" id="IPR003187">
    <property type="entry name" value="PLipase_A1"/>
</dbReference>
<evidence type="ECO:0000256" key="19">
    <source>
        <dbReference type="PIRSR" id="PIRSR603187-2"/>
    </source>
</evidence>
<keyword evidence="10 19" id="KW-0479">Metal-binding</keyword>
<evidence type="ECO:0000256" key="1">
    <source>
        <dbReference type="ARBA" id="ARBA00000111"/>
    </source>
</evidence>
<evidence type="ECO:0000256" key="13">
    <source>
        <dbReference type="ARBA" id="ARBA00022837"/>
    </source>
</evidence>
<evidence type="ECO:0000256" key="15">
    <source>
        <dbReference type="ARBA" id="ARBA00023098"/>
    </source>
</evidence>
<feature type="binding site" description="in dimeric form" evidence="19">
    <location>
        <position position="217"/>
    </location>
    <ligand>
        <name>Ca(2+)</name>
        <dbReference type="ChEBI" id="CHEBI:29108"/>
        <label>1</label>
    </ligand>
</feature>
<accession>A0A4R2FFE2</accession>
<dbReference type="CDD" id="cd00541">
    <property type="entry name" value="OMPLA"/>
    <property type="match status" value="1"/>
</dbReference>
<sequence>MHFPYFAASILGFSSALCSYQTLAADDGENQTSLVEQRVNQELKASDNPFVIMPHKVNYFLPVTYSSSPNSKPFVEDMEQQGYSLDHVEAKFQISFKFPLAYNIFGDNGHLFFAYTNQSWWQVYNKDSSSPFRETNHEPELFMLFNNDWKIGDFTNSFWGFGVVHQSNGRSGLLSRSWNRIYGNMIFDKGPMAISLKVWWRIPESDKQYAGDPEGDDNPDINDYMGNFELTGLYGPGKHRFSVMLRNNLNTSDNRGAVQLTWSYPILGNLRFYAQYFNGYGESLIDYNAHTERLGIGVALNDLL</sequence>
<evidence type="ECO:0000256" key="2">
    <source>
        <dbReference type="ARBA" id="ARBA00001604"/>
    </source>
</evidence>
<dbReference type="EC" id="3.1.1.4" evidence="6 20"/>
<reference evidence="21 22" key="1">
    <citation type="submission" date="2019-03" db="EMBL/GenBank/DDBJ databases">
        <title>Freshwater and sediment microbial communities from various areas in North America, analyzing microbe dynamics in response to fracking.</title>
        <authorList>
            <person name="Lamendella R."/>
        </authorList>
    </citation>
    <scope>NUCLEOTIDE SEQUENCE [LARGE SCALE GENOMIC DNA]</scope>
    <source>
        <strain evidence="21 22">74A</strain>
    </source>
</reference>
<comment type="catalytic activity">
    <reaction evidence="1 20">
        <text>a 1,2-diacyl-sn-glycero-3-phosphocholine + H2O = a 2-acyl-sn-glycero-3-phosphocholine + a fatty acid + H(+)</text>
        <dbReference type="Rhea" id="RHEA:18689"/>
        <dbReference type="ChEBI" id="CHEBI:15377"/>
        <dbReference type="ChEBI" id="CHEBI:15378"/>
        <dbReference type="ChEBI" id="CHEBI:28868"/>
        <dbReference type="ChEBI" id="CHEBI:57643"/>
        <dbReference type="ChEBI" id="CHEBI:57875"/>
        <dbReference type="EC" id="3.1.1.32"/>
    </reaction>
</comment>
<feature type="binding site" description="in dimeric form" evidence="19">
    <location>
        <position position="170"/>
    </location>
    <ligand>
        <name>Ca(2+)</name>
        <dbReference type="ChEBI" id="CHEBI:29108"/>
        <label>1</label>
    </ligand>
</feature>